<keyword evidence="1" id="KW-0472">Membrane</keyword>
<comment type="caution">
    <text evidence="2">The sequence shown here is derived from an EMBL/GenBank/DDBJ whole genome shotgun (WGS) entry which is preliminary data.</text>
</comment>
<keyword evidence="1" id="KW-0812">Transmembrane</keyword>
<reference evidence="2 3" key="1">
    <citation type="journal article" date="2015" name="Stand. Genomic Sci.">
        <title>Genomic Encyclopedia of Bacterial and Archaeal Type Strains, Phase III: the genomes of soil and plant-associated and newly described type strains.</title>
        <authorList>
            <person name="Whitman W.B."/>
            <person name="Woyke T."/>
            <person name="Klenk H.P."/>
            <person name="Zhou Y."/>
            <person name="Lilburn T.G."/>
            <person name="Beck B.J."/>
            <person name="De Vos P."/>
            <person name="Vandamme P."/>
            <person name="Eisen J.A."/>
            <person name="Garrity G."/>
            <person name="Hugenholtz P."/>
            <person name="Kyrpides N.C."/>
        </authorList>
    </citation>
    <scope>NUCLEOTIDE SEQUENCE [LARGE SCALE GENOMIC DNA]</scope>
    <source>
        <strain evidence="2 3">DSM 64</strain>
    </source>
</reference>
<organism evidence="2 3">
    <name type="scientific">Acidovorax delafieldii</name>
    <name type="common">Pseudomonas delafieldii</name>
    <dbReference type="NCBI Taxonomy" id="47920"/>
    <lineage>
        <taxon>Bacteria</taxon>
        <taxon>Pseudomonadati</taxon>
        <taxon>Pseudomonadota</taxon>
        <taxon>Betaproteobacteria</taxon>
        <taxon>Burkholderiales</taxon>
        <taxon>Comamonadaceae</taxon>
        <taxon>Acidovorax</taxon>
    </lineage>
</organism>
<name>A0A561XYK6_ACIDE</name>
<keyword evidence="1" id="KW-1133">Transmembrane helix</keyword>
<dbReference type="RefSeq" id="WP_146869593.1">
    <property type="nucleotide sequence ID" value="NZ_VJWE01000001.1"/>
</dbReference>
<feature type="transmembrane region" description="Helical" evidence="1">
    <location>
        <begin position="104"/>
        <end position="131"/>
    </location>
</feature>
<sequence>MHIPAFASGRYLRIVRASGWYDLLVTWPFALPWTFAWLYTQLNLLAQALALPGTLHPLDTTHMLLANLLGSVVVVWSVARIVAPTVLLGRLDGVARFLFAAWQIYAVAHGANAIVLAFTAFELLFGVLQWWRVAGARAALCPPGPARRNERVNGRARAAA</sequence>
<evidence type="ECO:0000256" key="1">
    <source>
        <dbReference type="SAM" id="Phobius"/>
    </source>
</evidence>
<dbReference type="Proteomes" id="UP000321485">
    <property type="component" value="Unassembled WGS sequence"/>
</dbReference>
<evidence type="ECO:0000313" key="3">
    <source>
        <dbReference type="Proteomes" id="UP000321485"/>
    </source>
</evidence>
<protein>
    <submittedName>
        <fullName evidence="2">Uncharacterized protein</fullName>
    </submittedName>
</protein>
<gene>
    <name evidence="2" type="ORF">ATF69_0176</name>
</gene>
<dbReference type="GeneID" id="51109264"/>
<dbReference type="AlphaFoldDB" id="A0A561XYK6"/>
<feature type="transmembrane region" description="Helical" evidence="1">
    <location>
        <begin position="20"/>
        <end position="40"/>
    </location>
</feature>
<feature type="transmembrane region" description="Helical" evidence="1">
    <location>
        <begin position="60"/>
        <end position="83"/>
    </location>
</feature>
<accession>A0A561XYK6</accession>
<dbReference type="EMBL" id="VJWE01000001">
    <property type="protein sequence ID" value="TWG41192.1"/>
    <property type="molecule type" value="Genomic_DNA"/>
</dbReference>
<proteinExistence type="predicted"/>
<evidence type="ECO:0000313" key="2">
    <source>
        <dbReference type="EMBL" id="TWG41192.1"/>
    </source>
</evidence>